<feature type="domain" description="Glutamine amidotransferase type-2" evidence="5">
    <location>
        <begin position="62"/>
        <end position="118"/>
    </location>
</feature>
<protein>
    <recommendedName>
        <fullName evidence="2">asparagine synthase (glutamine-hydrolyzing)</fullName>
        <ecNumber evidence="2">6.3.5.4</ecNumber>
    </recommendedName>
</protein>
<proteinExistence type="predicted"/>
<dbReference type="SUPFAM" id="SSF56235">
    <property type="entry name" value="N-terminal nucleophile aminohydrolases (Ntn hydrolases)"/>
    <property type="match status" value="1"/>
</dbReference>
<accession>A0ABU4DSF8</accession>
<feature type="domain" description="Asparagine synthetase" evidence="4">
    <location>
        <begin position="196"/>
        <end position="506"/>
    </location>
</feature>
<dbReference type="InterPro" id="IPR017932">
    <property type="entry name" value="GATase_2_dom"/>
</dbReference>
<dbReference type="Proteomes" id="UP001276150">
    <property type="component" value="Unassembled WGS sequence"/>
</dbReference>
<dbReference type="Gene3D" id="3.60.20.10">
    <property type="entry name" value="Glutamine Phosphoribosylpyrophosphate, subunit 1, domain 1"/>
    <property type="match status" value="1"/>
</dbReference>
<dbReference type="EMBL" id="JAPMIV010000024">
    <property type="protein sequence ID" value="MDV6375366.1"/>
    <property type="molecule type" value="Genomic_DNA"/>
</dbReference>
<name>A0ABU4DSF8_9DEIO</name>
<dbReference type="InterPro" id="IPR051786">
    <property type="entry name" value="ASN_synthetase/amidase"/>
</dbReference>
<dbReference type="Gene3D" id="3.40.50.620">
    <property type="entry name" value="HUPs"/>
    <property type="match status" value="1"/>
</dbReference>
<comment type="caution">
    <text evidence="6">The sequence shown here is derived from an EMBL/GenBank/DDBJ whole genome shotgun (WGS) entry which is preliminary data.</text>
</comment>
<evidence type="ECO:0000256" key="3">
    <source>
        <dbReference type="ARBA" id="ARBA00048741"/>
    </source>
</evidence>
<comment type="pathway">
    <text evidence="1">Amino-acid biosynthesis; L-asparagine biosynthesis; L-asparagine from L-aspartate (L-Gln route): step 1/1.</text>
</comment>
<evidence type="ECO:0000313" key="6">
    <source>
        <dbReference type="EMBL" id="MDV6375366.1"/>
    </source>
</evidence>
<dbReference type="SUPFAM" id="SSF52402">
    <property type="entry name" value="Adenine nucleotide alpha hydrolases-like"/>
    <property type="match status" value="1"/>
</dbReference>
<evidence type="ECO:0000313" key="7">
    <source>
        <dbReference type="Proteomes" id="UP001276150"/>
    </source>
</evidence>
<dbReference type="InterPro" id="IPR001962">
    <property type="entry name" value="Asn_synthase"/>
</dbReference>
<gene>
    <name evidence="6" type="ORF">ORD21_12270</name>
</gene>
<organism evidence="6 7">
    <name type="scientific">Deinococcus arenicola</name>
    <dbReference type="NCBI Taxonomy" id="2994950"/>
    <lineage>
        <taxon>Bacteria</taxon>
        <taxon>Thermotogati</taxon>
        <taxon>Deinococcota</taxon>
        <taxon>Deinococci</taxon>
        <taxon>Deinococcales</taxon>
        <taxon>Deinococcaceae</taxon>
        <taxon>Deinococcus</taxon>
    </lineage>
</organism>
<dbReference type="Pfam" id="PF00733">
    <property type="entry name" value="Asn_synthase"/>
    <property type="match status" value="1"/>
</dbReference>
<dbReference type="PANTHER" id="PTHR43284:SF1">
    <property type="entry name" value="ASPARAGINE SYNTHETASE"/>
    <property type="match status" value="1"/>
</dbReference>
<dbReference type="InterPro" id="IPR014729">
    <property type="entry name" value="Rossmann-like_a/b/a_fold"/>
</dbReference>
<evidence type="ECO:0000256" key="1">
    <source>
        <dbReference type="ARBA" id="ARBA00005187"/>
    </source>
</evidence>
<sequence length="582" mass="63942">MNPLRTDFSAILIPRSDQPHSGPLHVGPWQLELDAAPQSIHRQPGLTAVMKGQIYGMEVDDLLGLYRQHGPDFALHIDGCFALLLLDETAGTVLAVTDRVGSHKLYAAQDAGRLTVSTRPGHPDFARRPYDPAALASVLVGGAVLNNLSLYAGVQSLPRGSTHELRPTGIRSRMYWELRPPQGSGTRSDAELQEEFAELLQRSVRRRAGGIRGPVHLSLSGGHDSRGLLSLLAKAGSDIHTFSYTQGPQARDSDTRVADALAAQYGVRHQAVQAYRGDLISTLRRNAQWGGGVTHFCDEADAWDTLTGQGIGHVFTGEELHEVYPHALTDVAEQFAQWGVFPFSVLEGLTGAFAPTQAGALADAWAAELEQMRAQLVRYSSPYQQDFMVFSQQRQQHVLLPWRERFAGRGAAVHLPYLDAEVLEFIQRLPTSALVGKRLFRQTLRHLDPDLYRVPLAQSSGYLPDWHAELIKHRAVISEELLSVPSRLDEVISPQAIRAVLDGLRAPSGGGPHLRGQVRRTLGRVRRSQVGQRVFGQARIRAAPVQPATWLLRVLTLRLADTGLADTGHAADWDATRLDPQT</sequence>
<dbReference type="RefSeq" id="WP_317640704.1">
    <property type="nucleotide sequence ID" value="NZ_JAPMIV010000024.1"/>
</dbReference>
<comment type="catalytic activity">
    <reaction evidence="3">
        <text>L-aspartate + L-glutamine + ATP + H2O = L-asparagine + L-glutamate + AMP + diphosphate + H(+)</text>
        <dbReference type="Rhea" id="RHEA:12228"/>
        <dbReference type="ChEBI" id="CHEBI:15377"/>
        <dbReference type="ChEBI" id="CHEBI:15378"/>
        <dbReference type="ChEBI" id="CHEBI:29985"/>
        <dbReference type="ChEBI" id="CHEBI:29991"/>
        <dbReference type="ChEBI" id="CHEBI:30616"/>
        <dbReference type="ChEBI" id="CHEBI:33019"/>
        <dbReference type="ChEBI" id="CHEBI:58048"/>
        <dbReference type="ChEBI" id="CHEBI:58359"/>
        <dbReference type="ChEBI" id="CHEBI:456215"/>
        <dbReference type="EC" id="6.3.5.4"/>
    </reaction>
</comment>
<dbReference type="EC" id="6.3.5.4" evidence="2"/>
<keyword evidence="7" id="KW-1185">Reference proteome</keyword>
<evidence type="ECO:0000256" key="2">
    <source>
        <dbReference type="ARBA" id="ARBA00012737"/>
    </source>
</evidence>
<evidence type="ECO:0000259" key="5">
    <source>
        <dbReference type="Pfam" id="PF13537"/>
    </source>
</evidence>
<reference evidence="6 7" key="1">
    <citation type="submission" date="2022-11" db="EMBL/GenBank/DDBJ databases">
        <title>Deinococcus ZS9-10, Low Temperature and Draught-tolerating, UV-resistant Bacteria from Continental Antarctica.</title>
        <authorList>
            <person name="Cheng L."/>
        </authorList>
    </citation>
    <scope>NUCLEOTIDE SEQUENCE [LARGE SCALE GENOMIC DNA]</scope>
    <source>
        <strain evidence="6 7">ZS9-10</strain>
    </source>
</reference>
<dbReference type="InterPro" id="IPR029055">
    <property type="entry name" value="Ntn_hydrolases_N"/>
</dbReference>
<evidence type="ECO:0000259" key="4">
    <source>
        <dbReference type="Pfam" id="PF00733"/>
    </source>
</evidence>
<dbReference type="Pfam" id="PF13537">
    <property type="entry name" value="GATase_7"/>
    <property type="match status" value="1"/>
</dbReference>
<dbReference type="PANTHER" id="PTHR43284">
    <property type="entry name" value="ASPARAGINE SYNTHETASE (GLUTAMINE-HYDROLYZING)"/>
    <property type="match status" value="1"/>
</dbReference>